<name>A0A7R9KGM1_9ACAR</name>
<evidence type="ECO:0000256" key="7">
    <source>
        <dbReference type="SAM" id="Phobius"/>
    </source>
</evidence>
<keyword evidence="10" id="KW-1185">Reference proteome</keyword>
<dbReference type="InterPro" id="IPR046338">
    <property type="entry name" value="GAIN_dom_sf"/>
</dbReference>
<dbReference type="InterPro" id="IPR000742">
    <property type="entry name" value="EGF"/>
</dbReference>
<dbReference type="GO" id="GO:0016020">
    <property type="term" value="C:membrane"/>
    <property type="evidence" value="ECO:0007669"/>
    <property type="project" value="UniProtKB-SubCell"/>
</dbReference>
<dbReference type="EMBL" id="OC855230">
    <property type="protein sequence ID" value="CAD7621551.1"/>
    <property type="molecule type" value="Genomic_DNA"/>
</dbReference>
<dbReference type="Pfam" id="PF01825">
    <property type="entry name" value="GPS"/>
    <property type="match status" value="1"/>
</dbReference>
<keyword evidence="3 7" id="KW-1133">Transmembrane helix</keyword>
<dbReference type="SMART" id="SM00303">
    <property type="entry name" value="GPS"/>
    <property type="match status" value="1"/>
</dbReference>
<dbReference type="Gene3D" id="2.10.25.10">
    <property type="entry name" value="Laminin"/>
    <property type="match status" value="1"/>
</dbReference>
<feature type="compositionally biased region" description="Polar residues" evidence="6">
    <location>
        <begin position="367"/>
        <end position="376"/>
    </location>
</feature>
<dbReference type="InterPro" id="IPR053066">
    <property type="entry name" value="ADGR_G7"/>
</dbReference>
<organism evidence="9">
    <name type="scientific">Medioppia subpectinata</name>
    <dbReference type="NCBI Taxonomy" id="1979941"/>
    <lineage>
        <taxon>Eukaryota</taxon>
        <taxon>Metazoa</taxon>
        <taxon>Ecdysozoa</taxon>
        <taxon>Arthropoda</taxon>
        <taxon>Chelicerata</taxon>
        <taxon>Arachnida</taxon>
        <taxon>Acari</taxon>
        <taxon>Acariformes</taxon>
        <taxon>Sarcoptiformes</taxon>
        <taxon>Oribatida</taxon>
        <taxon>Brachypylina</taxon>
        <taxon>Oppioidea</taxon>
        <taxon>Oppiidae</taxon>
        <taxon>Medioppia</taxon>
    </lineage>
</organism>
<evidence type="ECO:0000313" key="10">
    <source>
        <dbReference type="Proteomes" id="UP000759131"/>
    </source>
</evidence>
<gene>
    <name evidence="9" type="ORF">OSB1V03_LOCUS2022</name>
</gene>
<keyword evidence="4 7" id="KW-0472">Membrane</keyword>
<dbReference type="SMART" id="SM00181">
    <property type="entry name" value="EGF"/>
    <property type="match status" value="1"/>
</dbReference>
<proteinExistence type="predicted"/>
<dbReference type="PROSITE" id="PS01186">
    <property type="entry name" value="EGF_2"/>
    <property type="match status" value="1"/>
</dbReference>
<comment type="subcellular location">
    <subcellularLocation>
        <location evidence="1">Membrane</location>
    </subcellularLocation>
</comment>
<dbReference type="PROSITE" id="PS00022">
    <property type="entry name" value="EGF_1"/>
    <property type="match status" value="1"/>
</dbReference>
<evidence type="ECO:0000256" key="4">
    <source>
        <dbReference type="ARBA" id="ARBA00023136"/>
    </source>
</evidence>
<sequence length="430" mass="48288">MISKNLVMNLKLEPLILDLRSDITQPKCILQHMNSSPNSVYTIEISAWIGQEVGPSSQQFYKYTIDSTCKCGPNPECKVSDGVCVCPHGILGRYSCTQSTPCPLDCQNEGNCIYADNGKPRCVCKHGFQGQTCDMKSRIVWHEIGFNEKILHPCPYGSMNNMSASRICLLQPNGTAFWSTVDDNHCLEKIKMTTTTEPPMSTTSISVIDLLSRDIVRTVATDTIRSTQLLVAVDDFLTNDRETQQLNENIDLDFLTAKCVFWDELHQNWSTKGIQTEPNAKNKSITCLSSHLTAFSVLFDLTPYETREEDIVLSIVTSIGCYLSVCGLILTLITYTLFRFPEARNAWIQFFTSGTLKKYRGQRQRLHGSNGTNRMSASDKKPIDTESSFSMAYNSESKTSKPFLSPDESDVKHFTTYDSIRVSNDKPIDT</sequence>
<protein>
    <recommendedName>
        <fullName evidence="8">EGF-like domain-containing protein</fullName>
    </recommendedName>
</protein>
<feature type="disulfide bond" evidence="5">
    <location>
        <begin position="102"/>
        <end position="112"/>
    </location>
</feature>
<evidence type="ECO:0000256" key="6">
    <source>
        <dbReference type="SAM" id="MobiDB-lite"/>
    </source>
</evidence>
<keyword evidence="2 7" id="KW-0812">Transmembrane</keyword>
<evidence type="ECO:0000256" key="2">
    <source>
        <dbReference type="ARBA" id="ARBA00022692"/>
    </source>
</evidence>
<feature type="transmembrane region" description="Helical" evidence="7">
    <location>
        <begin position="311"/>
        <end position="338"/>
    </location>
</feature>
<comment type="caution">
    <text evidence="5">Lacks conserved residue(s) required for the propagation of feature annotation.</text>
</comment>
<dbReference type="OrthoDB" id="6480216at2759"/>
<dbReference type="Proteomes" id="UP000759131">
    <property type="component" value="Unassembled WGS sequence"/>
</dbReference>
<keyword evidence="5" id="KW-1015">Disulfide bond</keyword>
<evidence type="ECO:0000313" key="9">
    <source>
        <dbReference type="EMBL" id="CAD7621551.1"/>
    </source>
</evidence>
<dbReference type="Gene3D" id="2.60.220.50">
    <property type="match status" value="1"/>
</dbReference>
<evidence type="ECO:0000256" key="3">
    <source>
        <dbReference type="ARBA" id="ARBA00022989"/>
    </source>
</evidence>
<feature type="disulfide bond" evidence="5">
    <location>
        <begin position="124"/>
        <end position="133"/>
    </location>
</feature>
<evidence type="ECO:0000256" key="5">
    <source>
        <dbReference type="PROSITE-ProRule" id="PRU00076"/>
    </source>
</evidence>
<dbReference type="PANTHER" id="PTHR47767">
    <property type="entry name" value="ADHESION G PROTEIN-COUPLED RECEPTOR G7"/>
    <property type="match status" value="1"/>
</dbReference>
<feature type="domain" description="EGF-like" evidence="8">
    <location>
        <begin position="98"/>
        <end position="134"/>
    </location>
</feature>
<evidence type="ECO:0000259" key="8">
    <source>
        <dbReference type="PROSITE" id="PS50026"/>
    </source>
</evidence>
<dbReference type="AlphaFoldDB" id="A0A7R9KGM1"/>
<feature type="region of interest" description="Disordered" evidence="6">
    <location>
        <begin position="362"/>
        <end position="384"/>
    </location>
</feature>
<dbReference type="InterPro" id="IPR000203">
    <property type="entry name" value="GPS"/>
</dbReference>
<keyword evidence="5" id="KW-0245">EGF-like domain</keyword>
<reference evidence="9" key="1">
    <citation type="submission" date="2020-11" db="EMBL/GenBank/DDBJ databases">
        <authorList>
            <person name="Tran Van P."/>
        </authorList>
    </citation>
    <scope>NUCLEOTIDE SEQUENCE</scope>
</reference>
<dbReference type="EMBL" id="CAJPIZ010000655">
    <property type="protein sequence ID" value="CAG2101981.1"/>
    <property type="molecule type" value="Genomic_DNA"/>
</dbReference>
<dbReference type="PROSITE" id="PS50026">
    <property type="entry name" value="EGF_3"/>
    <property type="match status" value="1"/>
</dbReference>
<evidence type="ECO:0000256" key="1">
    <source>
        <dbReference type="ARBA" id="ARBA00004370"/>
    </source>
</evidence>
<accession>A0A7R9KGM1</accession>